<feature type="compositionally biased region" description="Acidic residues" evidence="1">
    <location>
        <begin position="471"/>
        <end position="482"/>
    </location>
</feature>
<dbReference type="InterPro" id="IPR043472">
    <property type="entry name" value="Macro_dom-like"/>
</dbReference>
<accession>A0AAE9EKW1</accession>
<dbReference type="Proteomes" id="UP000829354">
    <property type="component" value="Chromosome III"/>
</dbReference>
<dbReference type="EMBL" id="CP092622">
    <property type="protein sequence ID" value="UMM26128.1"/>
    <property type="molecule type" value="Genomic_DNA"/>
</dbReference>
<feature type="domain" description="DUF6570" evidence="2">
    <location>
        <begin position="747"/>
        <end position="870"/>
    </location>
</feature>
<feature type="compositionally biased region" description="Low complexity" evidence="1">
    <location>
        <begin position="229"/>
        <end position="245"/>
    </location>
</feature>
<dbReference type="Pfam" id="PF20209">
    <property type="entry name" value="DUF6570"/>
    <property type="match status" value="1"/>
</dbReference>
<dbReference type="InterPro" id="IPR046700">
    <property type="entry name" value="DUF6570"/>
</dbReference>
<feature type="compositionally biased region" description="Basic and acidic residues" evidence="1">
    <location>
        <begin position="1540"/>
        <end position="1552"/>
    </location>
</feature>
<organism evidence="3 4">
    <name type="scientific">Caenorhabditis briggsae</name>
    <dbReference type="NCBI Taxonomy" id="6238"/>
    <lineage>
        <taxon>Eukaryota</taxon>
        <taxon>Metazoa</taxon>
        <taxon>Ecdysozoa</taxon>
        <taxon>Nematoda</taxon>
        <taxon>Chromadorea</taxon>
        <taxon>Rhabditida</taxon>
        <taxon>Rhabditina</taxon>
        <taxon>Rhabditomorpha</taxon>
        <taxon>Rhabditoidea</taxon>
        <taxon>Rhabditidae</taxon>
        <taxon>Peloderinae</taxon>
        <taxon>Caenorhabditis</taxon>
    </lineage>
</organism>
<feature type="region of interest" description="Disordered" evidence="1">
    <location>
        <begin position="1486"/>
        <end position="1578"/>
    </location>
</feature>
<feature type="compositionally biased region" description="Low complexity" evidence="1">
    <location>
        <begin position="296"/>
        <end position="307"/>
    </location>
</feature>
<dbReference type="Gene3D" id="3.40.220.10">
    <property type="entry name" value="Leucine Aminopeptidase, subunit E, domain 1"/>
    <property type="match status" value="1"/>
</dbReference>
<feature type="compositionally biased region" description="Acidic residues" evidence="1">
    <location>
        <begin position="1191"/>
        <end position="1202"/>
    </location>
</feature>
<feature type="compositionally biased region" description="Polar residues" evidence="1">
    <location>
        <begin position="1566"/>
        <end position="1578"/>
    </location>
</feature>
<feature type="compositionally biased region" description="Polar residues" evidence="1">
    <location>
        <begin position="1496"/>
        <end position="1507"/>
    </location>
</feature>
<evidence type="ECO:0000256" key="1">
    <source>
        <dbReference type="SAM" id="MobiDB-lite"/>
    </source>
</evidence>
<keyword evidence="4" id="KW-1185">Reference proteome</keyword>
<reference evidence="3 4" key="1">
    <citation type="submission" date="2022-04" db="EMBL/GenBank/DDBJ databases">
        <title>Chromosome-level reference genomes for two strains of Caenorhabditis briggsae: an improved platform for comparative genomics.</title>
        <authorList>
            <person name="Stevens L."/>
            <person name="Andersen E."/>
        </authorList>
    </citation>
    <scope>NUCLEOTIDE SEQUENCE [LARGE SCALE GENOMIC DNA]</scope>
    <source>
        <strain evidence="3">VX34</strain>
        <tissue evidence="3">Whole-organism</tissue>
    </source>
</reference>
<evidence type="ECO:0000313" key="4">
    <source>
        <dbReference type="Proteomes" id="UP000829354"/>
    </source>
</evidence>
<sequence length="2163" mass="244909">MNQFDLKAIIFDDEDWKRTESDAVLILCNKTMTEFYGEYSESVHNSCGPAFAAALVRLKEESLVGHELQRGQVVFVKVTPGTADGISRKLIIFGRFDDVDKLRLVDEEALRLIYIYSFLFSQMHGCQSITIPTVNRSNYFYKNYCRMIFQSVGIFMKMNPATNLASFSVVVYSDYEYKYFSRKMGGKKAKALSDASWKTFVNFRMQNSIEKYTMCGGHLTDEEDNVTGSQSTNLSETTTTSQLSLARQSLKRKTDARKRGSVAKWSSHNTSNDSLSTQDSTPGRPSNSGKRLRVESSSSSLPSNAFSPENDIQEPANEELNYQTPKTKANKKATKSSSIKIKLKRARAVRDAQKAENFTFDPRKDANFTEMMSSVRAIQNFIHGEINTAQTQIKSQLEVSVCGPKEMSNEEMQKRRLCRIPIHIYDPDVKDGKTYDRIRTVYEDIWRKFMGYDAPRTVVETNVEKVRNEEEYMEVDEEEETPEIAPPPRQMEVSLGNTGDADIDEMLAEIYGPQIITEMDNDNDGGYTRDLMTYYTRARACDTDCPKMDIEEAAAVCERVRDHQRLVEGTVADFTLDNLLYTWRGEARFVLDWLQRFANCYQGVRSILKRYTELRRLYEVASECEEAIELGSVEGIKNLLKLDGLTENQRSIFFRDYASRVPQDIHQTTAVQSKYGAHLDQFNAAMADGEVNTCDVCGCLTLRSRLNEYSHLSKYMGYLDDEMQKEVMERFGQNIDVCEICRKSNGSPDAAVSNSFQPQDAPPVIADLNVLEKMLIQRTRANQKIFFLRSITNKKTPMKATRGVLVVLPTEIEPTVDHVLDVLPSGASLNIQVRTGWEKSYIVSMTKVLAALKWLKENNPLYHDVEINEDFNFKIGEDINFEKAGATQADADALICRDDRVPTGRKNDGHLLTQDVVELQPVHRMHQKNDNLTPYEKFTLQKHRYAPLSVDTPDIDCMIFPDLHPTGTDGKDAIRKFGKKLDLSKYIRTRIRSRDRRFATNPNWLCAMYGHKQQLNLTSVQGIQARVKRGTTAQNFDMTDENVQKLMSSSYVKSREKAKKSGKDELEKYMLKGMAPKSIVFNIGLDICNQREVGLLEVCDDLLGHENFEFDTAHIFIQCDAKDRRARVLKPKAVLEKSKDGVVHEMNWMDNYYASRDKKFERMSLYNMMTNFEVVTTCKSSNSARSKPLDSDEEAGVEDDDTFGGGDNRQVANAFDDLYHTGEAAGIFYCHPNYAPGDRIGMYRIKNKAMRKMKQKVGRFFLPKLNVEDIGSIEEYYRRLSVMFIPWRDEDELLSGSDFNTYVELWKSFKDQLQKECPDAYADLNKLLSVSGLFVPGQLISIVVQSETEPTLEWLGNLGHAETFVIPSESPLTMIRKGRGRIIVDAVTNEHVLDPNGVSISPKLSIIFRTSSSVSEMIVLNGKKMLIAERRLKNADEIVLWKSDVKLLSCYHVTFFNEETELEVVDITKVEEREALLTLHRLSARNHQETAEQEQMADTPTVQLSQETSHHEETITSITPFDEEKLSDDSIDQSAQEISHSSKTDDMSDEKMSGVSISPIDPDESIQLTLPNEQEGSRSSITEEIAEEMLPVDPIGTVAQGESVPSFPPTSFSDTIAQLRLYFNQELSNEGAMPAVSADRAIHSAKRTSSVPIRQYSSDTVDENELAVKKPRFFSPQRQVLKPLNTSSKLAMSPEAPSSEHPTSLVEPLVVLQKSPEEPWAELLNRPKTQTLPEALQQLRPLKRYGKEVTLKEYLQIQFKGQLLRTIDWNRVDDLKLFHPKTALFQSTNHPILLLAGKSFNRALLVEGNHRTAALSECHAQKELSDDDLKSTVPLTFFQIPKPEFNNMWMAANELGRQVQAQARFDWKNASSRTREAVFSEFKKEAYRTKGKFSKFESSILALEFLNAEYDEQARLDMKNHPSKRTEATDRLVTLGLVDSNMGGGRTEGIPVAMFLSRQLTQEAFVESIRNDSYPSGSKIHEVIWKCSTENDSGTAELLWSVTKGEMKAAKFVANLDIILNGGTVNVKETGAAAQIAGITVVEHMNDVPNGGYLVTIDTIPKMSKILSKKLTVAVFRANNSTLCSILSEFGEADRVRKGVISKTGWNGPESTFYTCFGERVLPEPEVVENTACTKIPMVFLKSEGSKKQILNKPIFALKRHWN</sequence>
<protein>
    <recommendedName>
        <fullName evidence="2">DUF6570 domain-containing protein</fullName>
    </recommendedName>
</protein>
<feature type="compositionally biased region" description="Polar residues" evidence="1">
    <location>
        <begin position="264"/>
        <end position="289"/>
    </location>
</feature>
<evidence type="ECO:0000259" key="2">
    <source>
        <dbReference type="Pfam" id="PF20209"/>
    </source>
</evidence>
<gene>
    <name evidence="3" type="ORF">L5515_005648</name>
</gene>
<feature type="compositionally biased region" description="Basic residues" evidence="1">
    <location>
        <begin position="249"/>
        <end position="261"/>
    </location>
</feature>
<feature type="region of interest" description="Disordered" evidence="1">
    <location>
        <begin position="470"/>
        <end position="490"/>
    </location>
</feature>
<feature type="region of interest" description="Disordered" evidence="1">
    <location>
        <begin position="223"/>
        <end position="338"/>
    </location>
</feature>
<proteinExistence type="predicted"/>
<feature type="region of interest" description="Disordered" evidence="1">
    <location>
        <begin position="1182"/>
        <end position="1204"/>
    </location>
</feature>
<evidence type="ECO:0000313" key="3">
    <source>
        <dbReference type="EMBL" id="UMM26128.1"/>
    </source>
</evidence>
<name>A0AAE9EKW1_CAEBR</name>